<reference evidence="2" key="2">
    <citation type="submission" date="2022-01" db="EMBL/GenBank/DDBJ databases">
        <authorList>
            <person name="Yamashiro T."/>
            <person name="Shiraishi A."/>
            <person name="Satake H."/>
            <person name="Nakayama K."/>
        </authorList>
    </citation>
    <scope>NUCLEOTIDE SEQUENCE</scope>
</reference>
<sequence length="360" mass="40139">MELCTNLQQRVLNLETTKTTQANEIASLKRRVKKLEQKKRSRTYRLKRLYKVGSSRRVESSYEEGLGEEDASKQRRIADIDANKDIYLVNVHTDEDMFGVNDLDGDEVIVDNVDVVKTAKETRSVVGEVTVVIEKAKLVSVAEETVNVAATIVSTVSTIPVSAATTTTTTTTTVSDVKITLAQALTELKSAKPKANKVVIQEPEQSTTTTTLTTTTVATIITAASTRPKVKGIVIHEQEKTPTPIVSSQQPLQDKGKGKMVKPEPVKKMSKTDLLRLDEELAFKLQAEEEEEDDEERLAREKAQQIEEVNIAWDGVQAKIKADYQLAQRLQAQEQEKLTDEEKGKIICTVFRAKNKTFYS</sequence>
<dbReference type="EMBL" id="BQNB010014434">
    <property type="protein sequence ID" value="GJT28110.1"/>
    <property type="molecule type" value="Genomic_DNA"/>
</dbReference>
<evidence type="ECO:0000313" key="2">
    <source>
        <dbReference type="EMBL" id="GJT28110.1"/>
    </source>
</evidence>
<feature type="region of interest" description="Disordered" evidence="1">
    <location>
        <begin position="243"/>
        <end position="267"/>
    </location>
</feature>
<protein>
    <submittedName>
        <fullName evidence="2">Uncharacterized protein</fullName>
    </submittedName>
</protein>
<comment type="caution">
    <text evidence="2">The sequence shown here is derived from an EMBL/GenBank/DDBJ whole genome shotgun (WGS) entry which is preliminary data.</text>
</comment>
<feature type="compositionally biased region" description="Basic and acidic residues" evidence="1">
    <location>
        <begin position="254"/>
        <end position="267"/>
    </location>
</feature>
<accession>A0ABQ5CLZ5</accession>
<gene>
    <name evidence="2" type="ORF">Tco_0908385</name>
</gene>
<reference evidence="2" key="1">
    <citation type="journal article" date="2022" name="Int. J. Mol. Sci.">
        <title>Draft Genome of Tanacetum Coccineum: Genomic Comparison of Closely Related Tanacetum-Family Plants.</title>
        <authorList>
            <person name="Yamashiro T."/>
            <person name="Shiraishi A."/>
            <person name="Nakayama K."/>
            <person name="Satake H."/>
        </authorList>
    </citation>
    <scope>NUCLEOTIDE SEQUENCE</scope>
</reference>
<keyword evidence="3" id="KW-1185">Reference proteome</keyword>
<organism evidence="2 3">
    <name type="scientific">Tanacetum coccineum</name>
    <dbReference type="NCBI Taxonomy" id="301880"/>
    <lineage>
        <taxon>Eukaryota</taxon>
        <taxon>Viridiplantae</taxon>
        <taxon>Streptophyta</taxon>
        <taxon>Embryophyta</taxon>
        <taxon>Tracheophyta</taxon>
        <taxon>Spermatophyta</taxon>
        <taxon>Magnoliopsida</taxon>
        <taxon>eudicotyledons</taxon>
        <taxon>Gunneridae</taxon>
        <taxon>Pentapetalae</taxon>
        <taxon>asterids</taxon>
        <taxon>campanulids</taxon>
        <taxon>Asterales</taxon>
        <taxon>Asteraceae</taxon>
        <taxon>Asteroideae</taxon>
        <taxon>Anthemideae</taxon>
        <taxon>Anthemidinae</taxon>
        <taxon>Tanacetum</taxon>
    </lineage>
</organism>
<evidence type="ECO:0000256" key="1">
    <source>
        <dbReference type="SAM" id="MobiDB-lite"/>
    </source>
</evidence>
<proteinExistence type="predicted"/>
<evidence type="ECO:0000313" key="3">
    <source>
        <dbReference type="Proteomes" id="UP001151760"/>
    </source>
</evidence>
<name>A0ABQ5CLZ5_9ASTR</name>
<dbReference type="Proteomes" id="UP001151760">
    <property type="component" value="Unassembled WGS sequence"/>
</dbReference>